<dbReference type="GO" id="GO:0005506">
    <property type="term" value="F:iron ion binding"/>
    <property type="evidence" value="ECO:0007669"/>
    <property type="project" value="InterPro"/>
</dbReference>
<dbReference type="RefSeq" id="WP_062995603.1">
    <property type="nucleotide sequence ID" value="NZ_BMMH01000001.1"/>
</dbReference>
<keyword evidence="7 8" id="KW-0503">Monooxygenase</keyword>
<evidence type="ECO:0000256" key="3">
    <source>
        <dbReference type="ARBA" id="ARBA00022617"/>
    </source>
</evidence>
<organism evidence="10 11">
    <name type="scientific">Nocardia jinanensis</name>
    <dbReference type="NCBI Taxonomy" id="382504"/>
    <lineage>
        <taxon>Bacteria</taxon>
        <taxon>Bacillati</taxon>
        <taxon>Actinomycetota</taxon>
        <taxon>Actinomycetes</taxon>
        <taxon>Mycobacteriales</taxon>
        <taxon>Nocardiaceae</taxon>
        <taxon>Nocardia</taxon>
    </lineage>
</organism>
<sequence>MTQEQSQTEPLVLDPAGADFHTEIHRIRARGPLAVIELPGGVPAWSVIDAELLEKLCTDPRVSKDANRHWPAMHTGEVPQDWVMWPWVAVSNLLTAYGDDHRRLRKLVAPAFTHRRTQALRPRIEAITAELLDEIATTPADEPVDLRDRFACALPIGVIGELMGVPAELSTALRTYAGGTLDTTLTPEQAQANFAGLYTTLHELLDYKRRNPGDDLTTVLMTTHDEDGSKLSEQELGDTLLLIIVAGHETTANLLDHAVHALLTHPEHRTAALTGRLDWSDIIEETLRWEPPIAHMPMRFALEDIDLPGGHRIAAGDAILAGLAGAGRDPKVHPRHPDSFDPSRPAKDHMAFGHGVHHCLGAPLARLEATVALPALFSRFPEMRLVTDDPAALANVPSLVTNGHRTLPVVV</sequence>
<dbReference type="CDD" id="cd11029">
    <property type="entry name" value="CYP107-like"/>
    <property type="match status" value="1"/>
</dbReference>
<accession>A0A917VLC7</accession>
<dbReference type="GO" id="GO:0016705">
    <property type="term" value="F:oxidoreductase activity, acting on paired donors, with incorporation or reduction of molecular oxygen"/>
    <property type="evidence" value="ECO:0007669"/>
    <property type="project" value="InterPro"/>
</dbReference>
<dbReference type="EMBL" id="BMMH01000001">
    <property type="protein sequence ID" value="GGK96958.1"/>
    <property type="molecule type" value="Genomic_DNA"/>
</dbReference>
<feature type="compositionally biased region" description="Basic and acidic residues" evidence="9">
    <location>
        <begin position="328"/>
        <end position="347"/>
    </location>
</feature>
<keyword evidence="5 8" id="KW-0560">Oxidoreductase</keyword>
<evidence type="ECO:0000256" key="5">
    <source>
        <dbReference type="ARBA" id="ARBA00023002"/>
    </source>
</evidence>
<evidence type="ECO:0000256" key="6">
    <source>
        <dbReference type="ARBA" id="ARBA00023004"/>
    </source>
</evidence>
<comment type="cofactor">
    <cofactor evidence="1">
        <name>heme</name>
        <dbReference type="ChEBI" id="CHEBI:30413"/>
    </cofactor>
</comment>
<reference evidence="10" key="1">
    <citation type="journal article" date="2014" name="Int. J. Syst. Evol. Microbiol.">
        <title>Complete genome sequence of Corynebacterium casei LMG S-19264T (=DSM 44701T), isolated from a smear-ripened cheese.</title>
        <authorList>
            <consortium name="US DOE Joint Genome Institute (JGI-PGF)"/>
            <person name="Walter F."/>
            <person name="Albersmeier A."/>
            <person name="Kalinowski J."/>
            <person name="Ruckert C."/>
        </authorList>
    </citation>
    <scope>NUCLEOTIDE SEQUENCE</scope>
    <source>
        <strain evidence="10">CGMCC 4.3508</strain>
    </source>
</reference>
<dbReference type="PROSITE" id="PS00086">
    <property type="entry name" value="CYTOCHROME_P450"/>
    <property type="match status" value="1"/>
</dbReference>
<dbReference type="PRINTS" id="PR00359">
    <property type="entry name" value="BP450"/>
</dbReference>
<evidence type="ECO:0000313" key="11">
    <source>
        <dbReference type="Proteomes" id="UP000638263"/>
    </source>
</evidence>
<evidence type="ECO:0000256" key="1">
    <source>
        <dbReference type="ARBA" id="ARBA00001971"/>
    </source>
</evidence>
<keyword evidence="4 8" id="KW-0479">Metal-binding</keyword>
<evidence type="ECO:0000256" key="4">
    <source>
        <dbReference type="ARBA" id="ARBA00022723"/>
    </source>
</evidence>
<protein>
    <submittedName>
        <fullName evidence="10">Cytochrome P450</fullName>
    </submittedName>
</protein>
<dbReference type="PANTHER" id="PTHR46696:SF1">
    <property type="entry name" value="CYTOCHROME P450 YJIB-RELATED"/>
    <property type="match status" value="1"/>
</dbReference>
<dbReference type="SUPFAM" id="SSF48264">
    <property type="entry name" value="Cytochrome P450"/>
    <property type="match status" value="1"/>
</dbReference>
<keyword evidence="6 8" id="KW-0408">Iron</keyword>
<dbReference type="InterPro" id="IPR002397">
    <property type="entry name" value="Cyt_P450_B"/>
</dbReference>
<dbReference type="GO" id="GO:0004497">
    <property type="term" value="F:monooxygenase activity"/>
    <property type="evidence" value="ECO:0007669"/>
    <property type="project" value="UniProtKB-KW"/>
</dbReference>
<dbReference type="PANTHER" id="PTHR46696">
    <property type="entry name" value="P450, PUTATIVE (EUROFUNG)-RELATED"/>
    <property type="match status" value="1"/>
</dbReference>
<reference evidence="10" key="2">
    <citation type="submission" date="2020-09" db="EMBL/GenBank/DDBJ databases">
        <authorList>
            <person name="Sun Q."/>
            <person name="Zhou Y."/>
        </authorList>
    </citation>
    <scope>NUCLEOTIDE SEQUENCE</scope>
    <source>
        <strain evidence="10">CGMCC 4.3508</strain>
    </source>
</reference>
<evidence type="ECO:0000256" key="2">
    <source>
        <dbReference type="ARBA" id="ARBA00010617"/>
    </source>
</evidence>
<dbReference type="PRINTS" id="PR00385">
    <property type="entry name" value="P450"/>
</dbReference>
<keyword evidence="3 8" id="KW-0349">Heme</keyword>
<dbReference type="AlphaFoldDB" id="A0A917VLC7"/>
<dbReference type="FunFam" id="1.10.630.10:FF:000018">
    <property type="entry name" value="Cytochrome P450 monooxygenase"/>
    <property type="match status" value="1"/>
</dbReference>
<dbReference type="Gene3D" id="1.10.630.10">
    <property type="entry name" value="Cytochrome P450"/>
    <property type="match status" value="1"/>
</dbReference>
<evidence type="ECO:0000256" key="7">
    <source>
        <dbReference type="ARBA" id="ARBA00023033"/>
    </source>
</evidence>
<keyword evidence="11" id="KW-1185">Reference proteome</keyword>
<dbReference type="GO" id="GO:0020037">
    <property type="term" value="F:heme binding"/>
    <property type="evidence" value="ECO:0007669"/>
    <property type="project" value="InterPro"/>
</dbReference>
<name>A0A917VLC7_9NOCA</name>
<feature type="region of interest" description="Disordered" evidence="9">
    <location>
        <begin position="326"/>
        <end position="347"/>
    </location>
</feature>
<evidence type="ECO:0000256" key="9">
    <source>
        <dbReference type="SAM" id="MobiDB-lite"/>
    </source>
</evidence>
<evidence type="ECO:0000256" key="8">
    <source>
        <dbReference type="RuleBase" id="RU000461"/>
    </source>
</evidence>
<gene>
    <name evidence="10" type="ORF">GCM10011588_09260</name>
</gene>
<proteinExistence type="inferred from homology"/>
<comment type="caution">
    <text evidence="10">The sequence shown here is derived from an EMBL/GenBank/DDBJ whole genome shotgun (WGS) entry which is preliminary data.</text>
</comment>
<dbReference type="Pfam" id="PF00067">
    <property type="entry name" value="p450"/>
    <property type="match status" value="2"/>
</dbReference>
<dbReference type="Proteomes" id="UP000638263">
    <property type="component" value="Unassembled WGS sequence"/>
</dbReference>
<dbReference type="InterPro" id="IPR001128">
    <property type="entry name" value="Cyt_P450"/>
</dbReference>
<comment type="similarity">
    <text evidence="2 8">Belongs to the cytochrome P450 family.</text>
</comment>
<dbReference type="InterPro" id="IPR017972">
    <property type="entry name" value="Cyt_P450_CS"/>
</dbReference>
<evidence type="ECO:0000313" key="10">
    <source>
        <dbReference type="EMBL" id="GGK96958.1"/>
    </source>
</evidence>
<dbReference type="InterPro" id="IPR036396">
    <property type="entry name" value="Cyt_P450_sf"/>
</dbReference>